<sequence>MDMAVGSTIAMVYCPPGFSTCLSFPGISKMDLQETRSPNSGQWVPLINHQTHATIHASGRSSRCQLIIVQLFIQQSGGEFKKVHEAALNGHLQMPEKENAYQPDKSPSGL</sequence>
<gene>
    <name evidence="2" type="ORF">AnigIFM63604_004861</name>
</gene>
<comment type="caution">
    <text evidence="2">The sequence shown here is derived from an EMBL/GenBank/DDBJ whole genome shotgun (WGS) entry which is preliminary data.</text>
</comment>
<organism evidence="2 3">
    <name type="scientific">Aspergillus niger</name>
    <dbReference type="NCBI Taxonomy" id="5061"/>
    <lineage>
        <taxon>Eukaryota</taxon>
        <taxon>Fungi</taxon>
        <taxon>Dikarya</taxon>
        <taxon>Ascomycota</taxon>
        <taxon>Pezizomycotina</taxon>
        <taxon>Eurotiomycetes</taxon>
        <taxon>Eurotiomycetidae</taxon>
        <taxon>Eurotiales</taxon>
        <taxon>Aspergillaceae</taxon>
        <taxon>Aspergillus</taxon>
        <taxon>Aspergillus subgen. Circumdati</taxon>
    </lineage>
</organism>
<proteinExistence type="predicted"/>
<reference evidence="2" key="1">
    <citation type="submission" date="2022-07" db="EMBL/GenBank/DDBJ databases">
        <title>Taxonomy of Aspergillus series Nigri: significant species reduction supported by multi-species coalescent approaches.</title>
        <authorList>
            <person name="Bian C."/>
            <person name="Kusuya Y."/>
            <person name="Sklenar F."/>
            <person name="D'hooge E."/>
            <person name="Yaguchi T."/>
            <person name="Takahashi H."/>
            <person name="Hubka V."/>
        </authorList>
    </citation>
    <scope>NUCLEOTIDE SEQUENCE</scope>
    <source>
        <strain evidence="2">IFM 63604</strain>
    </source>
</reference>
<evidence type="ECO:0000313" key="3">
    <source>
        <dbReference type="Proteomes" id="UP001144191"/>
    </source>
</evidence>
<feature type="region of interest" description="Disordered" evidence="1">
    <location>
        <begin position="91"/>
        <end position="110"/>
    </location>
</feature>
<protein>
    <submittedName>
        <fullName evidence="2">Uncharacterized protein</fullName>
    </submittedName>
</protein>
<dbReference type="EMBL" id="BRPB01000027">
    <property type="protein sequence ID" value="GLA49214.1"/>
    <property type="molecule type" value="Genomic_DNA"/>
</dbReference>
<dbReference type="AlphaFoldDB" id="A0A9W6A1E3"/>
<dbReference type="Proteomes" id="UP001144191">
    <property type="component" value="Unassembled WGS sequence"/>
</dbReference>
<evidence type="ECO:0000313" key="2">
    <source>
        <dbReference type="EMBL" id="GLA49214.1"/>
    </source>
</evidence>
<evidence type="ECO:0000256" key="1">
    <source>
        <dbReference type="SAM" id="MobiDB-lite"/>
    </source>
</evidence>
<accession>A0A9W6A1E3</accession>
<name>A0A9W6A1E3_ASPNG</name>